<evidence type="ECO:0000259" key="1">
    <source>
        <dbReference type="PROSITE" id="PS50851"/>
    </source>
</evidence>
<sequence length="184" mass="20061">MTQQLPIKPASQTGTPVVTKEQAEQYLTFSLGDEVFAIDIRSVREIIQHSAMTVVPLMPAFVRGVINLRGAVVPVIDLQARFGRQRAQVGKKTCVIIFDVGMDKVELGLLVDAVSEVIDIPPAHIEPAPQFGTTISREFIHGLGKIGKEFIVILEPDKALNIEDMATLAEKHQGIRSLSIAKVA</sequence>
<name>U5N926_9BURK</name>
<dbReference type="SMART" id="SM00260">
    <property type="entry name" value="CheW"/>
    <property type="match status" value="1"/>
</dbReference>
<proteinExistence type="predicted"/>
<dbReference type="PANTHER" id="PTHR22617">
    <property type="entry name" value="CHEMOTAXIS SENSOR HISTIDINE KINASE-RELATED"/>
    <property type="match status" value="1"/>
</dbReference>
<keyword evidence="3" id="KW-1185">Reference proteome</keyword>
<dbReference type="KEGG" id="cbx:Cenrod_1788"/>
<dbReference type="Pfam" id="PF01584">
    <property type="entry name" value="CheW"/>
    <property type="match status" value="1"/>
</dbReference>
<dbReference type="HOGENOM" id="CLU_048995_1_1_4"/>
<dbReference type="GO" id="GO:0007165">
    <property type="term" value="P:signal transduction"/>
    <property type="evidence" value="ECO:0007669"/>
    <property type="project" value="InterPro"/>
</dbReference>
<dbReference type="EMBL" id="CP004885">
    <property type="protein sequence ID" value="AGX87872.1"/>
    <property type="molecule type" value="Genomic_DNA"/>
</dbReference>
<dbReference type="OrthoDB" id="9790406at2"/>
<dbReference type="PANTHER" id="PTHR22617:SF41">
    <property type="entry name" value="CHEMOTAXIS SIGNAL TRANSDUCTION SYSTEM ADAPTOR PROTEIN CHEW"/>
    <property type="match status" value="1"/>
</dbReference>
<gene>
    <name evidence="2" type="primary">cheW-5</name>
    <name evidence="2" type="ORF">Cenrod_1788</name>
</gene>
<dbReference type="Gene3D" id="2.30.30.40">
    <property type="entry name" value="SH3 Domains"/>
    <property type="match status" value="1"/>
</dbReference>
<organism evidence="2 3">
    <name type="scientific">Candidatus Symbiobacter mobilis CR</name>
    <dbReference type="NCBI Taxonomy" id="946483"/>
    <lineage>
        <taxon>Bacteria</taxon>
        <taxon>Pseudomonadati</taxon>
        <taxon>Pseudomonadota</taxon>
        <taxon>Betaproteobacteria</taxon>
        <taxon>Burkholderiales</taxon>
        <taxon>Comamonadaceae</taxon>
    </lineage>
</organism>
<accession>U5N926</accession>
<dbReference type="STRING" id="946483.Cenrod_1788"/>
<dbReference type="InterPro" id="IPR036061">
    <property type="entry name" value="CheW-like_dom_sf"/>
</dbReference>
<dbReference type="SUPFAM" id="SSF50341">
    <property type="entry name" value="CheW-like"/>
    <property type="match status" value="1"/>
</dbReference>
<dbReference type="PATRIC" id="fig|946483.4.peg.1810"/>
<dbReference type="InterPro" id="IPR002545">
    <property type="entry name" value="CheW-lke_dom"/>
</dbReference>
<dbReference type="RefSeq" id="WP_022774209.1">
    <property type="nucleotide sequence ID" value="NC_022576.1"/>
</dbReference>
<dbReference type="GO" id="GO:0005829">
    <property type="term" value="C:cytosol"/>
    <property type="evidence" value="ECO:0007669"/>
    <property type="project" value="TreeGrafter"/>
</dbReference>
<dbReference type="CDD" id="cd00732">
    <property type="entry name" value="CheW"/>
    <property type="match status" value="1"/>
</dbReference>
<evidence type="ECO:0000313" key="3">
    <source>
        <dbReference type="Proteomes" id="UP000017184"/>
    </source>
</evidence>
<dbReference type="GO" id="GO:0006935">
    <property type="term" value="P:chemotaxis"/>
    <property type="evidence" value="ECO:0007669"/>
    <property type="project" value="InterPro"/>
</dbReference>
<reference evidence="2 3" key="1">
    <citation type="journal article" date="2013" name="Genome Biol.">
        <title>Genomic analysis reveals key aspects of prokaryotic symbiosis in the phototrophic consortium "Chlorochromatium aggregatum".</title>
        <authorList>
            <person name="Liu Z."/>
            <person name="Muller J."/>
            <person name="Li T."/>
            <person name="Alvey R.M."/>
            <person name="Vogl K."/>
            <person name="Frigaard N.U."/>
            <person name="Rockwell N.C."/>
            <person name="Boyd E.S."/>
            <person name="Tomsho L.P."/>
            <person name="Schuster S.C."/>
            <person name="Henke P."/>
            <person name="Rohde M."/>
            <person name="Overmann J."/>
            <person name="Bryant D.A."/>
        </authorList>
    </citation>
    <scope>NUCLEOTIDE SEQUENCE [LARGE SCALE GENOMIC DNA]</scope>
    <source>
        <strain evidence="2">CR</strain>
    </source>
</reference>
<feature type="domain" description="CheW-like" evidence="1">
    <location>
        <begin position="23"/>
        <end position="165"/>
    </location>
</feature>
<evidence type="ECO:0000313" key="2">
    <source>
        <dbReference type="EMBL" id="AGX87872.1"/>
    </source>
</evidence>
<dbReference type="PROSITE" id="PS50851">
    <property type="entry name" value="CHEW"/>
    <property type="match status" value="1"/>
</dbReference>
<dbReference type="Gene3D" id="2.40.50.180">
    <property type="entry name" value="CheA-289, Domain 4"/>
    <property type="match status" value="1"/>
</dbReference>
<dbReference type="eggNOG" id="COG0835">
    <property type="taxonomic scope" value="Bacteria"/>
</dbReference>
<dbReference type="InterPro" id="IPR039315">
    <property type="entry name" value="CheW"/>
</dbReference>
<dbReference type="AlphaFoldDB" id="U5N926"/>
<protein>
    <submittedName>
        <fullName evidence="2">Chemotaxis protein CheW</fullName>
    </submittedName>
</protein>
<dbReference type="Proteomes" id="UP000017184">
    <property type="component" value="Chromosome"/>
</dbReference>